<keyword evidence="1" id="KW-0472">Membrane</keyword>
<dbReference type="KEGG" id="ssyi:EKG83_12995"/>
<feature type="transmembrane region" description="Helical" evidence="1">
    <location>
        <begin position="207"/>
        <end position="228"/>
    </location>
</feature>
<keyword evidence="1" id="KW-1133">Transmembrane helix</keyword>
<dbReference type="Proteomes" id="UP000325787">
    <property type="component" value="Chromosome"/>
</dbReference>
<sequence length="516" mass="55657">MSDEKYPVVELWPWEARAGVARRTVWVPVGGRPRPVPIRVKPGVRDGTLLRLPGDVHLRVRVTVKPIVYRVLAGVVLVAGLVFGVLPSTLLLGAVWALLEFCRSRRPRTTGFRRQLCVFGVLYLVPIGVAAACQAVLGVAVAARRDALDVDALRSLERTLAGASGFFSANLKLDELKVLGLLVLVYVLTAVIANARASKVLHGATDLYTRFSGPVAAGLAVLAAFTFFGTHLGTQARVVAQHVKTTEVDYRTAALDLEEELASRIASDLAAKVLAEMPAEYRDLFPTPVFVGASGQLSGQDAEPRRAMPGTTTPRDVVDVREALDRVEPTTSTPAEKKIFLQVEKLLTEKLLEVAKKATDQVPLLDPFVQAFVEAVDKHLQDGVLSAAYDRVMDAVWRNPGDLDAVVREATGLVSGTDVSAPVAAVADRTTRWTRIGRLLADLGDDGRWSDAQATLQDMDLSEAELRAVEHAMAPPDHSGPPTLVQQRTAEVISHGTSPHRTDALITKAKKICGCP</sequence>
<organism evidence="2 3">
    <name type="scientific">Saccharothrix syringae</name>
    <name type="common">Nocardiopsis syringae</name>
    <dbReference type="NCBI Taxonomy" id="103733"/>
    <lineage>
        <taxon>Bacteria</taxon>
        <taxon>Bacillati</taxon>
        <taxon>Actinomycetota</taxon>
        <taxon>Actinomycetes</taxon>
        <taxon>Pseudonocardiales</taxon>
        <taxon>Pseudonocardiaceae</taxon>
        <taxon>Saccharothrix</taxon>
    </lineage>
</organism>
<accession>A0A5Q0GWF1</accession>
<proteinExistence type="predicted"/>
<name>A0A5Q0GWF1_SACSY</name>
<evidence type="ECO:0000256" key="1">
    <source>
        <dbReference type="SAM" id="Phobius"/>
    </source>
</evidence>
<dbReference type="RefSeq" id="WP_033430782.1">
    <property type="nucleotide sequence ID" value="NZ_CP034550.1"/>
</dbReference>
<keyword evidence="3" id="KW-1185">Reference proteome</keyword>
<feature type="transmembrane region" description="Helical" evidence="1">
    <location>
        <begin position="120"/>
        <end position="143"/>
    </location>
</feature>
<feature type="transmembrane region" description="Helical" evidence="1">
    <location>
        <begin position="67"/>
        <end position="99"/>
    </location>
</feature>
<dbReference type="AlphaFoldDB" id="A0A5Q0GWF1"/>
<keyword evidence="1" id="KW-0812">Transmembrane</keyword>
<protein>
    <submittedName>
        <fullName evidence="2">Uncharacterized protein</fullName>
    </submittedName>
</protein>
<evidence type="ECO:0000313" key="2">
    <source>
        <dbReference type="EMBL" id="QFZ18278.1"/>
    </source>
</evidence>
<gene>
    <name evidence="2" type="ORF">EKG83_12995</name>
</gene>
<dbReference type="EMBL" id="CP034550">
    <property type="protein sequence ID" value="QFZ18278.1"/>
    <property type="molecule type" value="Genomic_DNA"/>
</dbReference>
<evidence type="ECO:0000313" key="3">
    <source>
        <dbReference type="Proteomes" id="UP000325787"/>
    </source>
</evidence>
<feature type="transmembrane region" description="Helical" evidence="1">
    <location>
        <begin position="176"/>
        <end position="195"/>
    </location>
</feature>
<reference evidence="3" key="1">
    <citation type="journal article" date="2021" name="Curr. Microbiol.">
        <title>Complete genome of nocamycin-producing strain Saccharothrix syringae NRRL B-16468 reveals the biosynthetic potential for secondary metabolites.</title>
        <authorList>
            <person name="Mo X."/>
            <person name="Yang S."/>
        </authorList>
    </citation>
    <scope>NUCLEOTIDE SEQUENCE [LARGE SCALE GENOMIC DNA]</scope>
    <source>
        <strain evidence="3">ATCC 51364 / DSM 43886 / JCM 6844 / KCTC 9398 / NBRC 14523 / NRRL B-16468 / INA 2240</strain>
    </source>
</reference>